<evidence type="ECO:0000259" key="1">
    <source>
        <dbReference type="Pfam" id="PF01261"/>
    </source>
</evidence>
<keyword evidence="2" id="KW-0413">Isomerase</keyword>
<dbReference type="Pfam" id="PF01261">
    <property type="entry name" value="AP_endonuc_2"/>
    <property type="match status" value="1"/>
</dbReference>
<dbReference type="EMBL" id="FNIT01000001">
    <property type="protein sequence ID" value="SDN63673.1"/>
    <property type="molecule type" value="Genomic_DNA"/>
</dbReference>
<dbReference type="PANTHER" id="PTHR12110">
    <property type="entry name" value="HYDROXYPYRUVATE ISOMERASE"/>
    <property type="match status" value="1"/>
</dbReference>
<dbReference type="RefSeq" id="WP_090668449.1">
    <property type="nucleotide sequence ID" value="NZ_FNIT01000001.1"/>
</dbReference>
<dbReference type="InterPro" id="IPR036237">
    <property type="entry name" value="Xyl_isomerase-like_sf"/>
</dbReference>
<accession>A0A1H0D0G8</accession>
<dbReference type="Proteomes" id="UP000198793">
    <property type="component" value="Unassembled WGS sequence"/>
</dbReference>
<reference evidence="2 3" key="1">
    <citation type="submission" date="2016-10" db="EMBL/GenBank/DDBJ databases">
        <authorList>
            <person name="de Groot N.N."/>
        </authorList>
    </citation>
    <scope>NUCLEOTIDE SEQUENCE [LARGE SCALE GENOMIC DNA]</scope>
    <source>
        <strain evidence="3">L7-484,KACC 16230,DSM 25025</strain>
    </source>
</reference>
<dbReference type="GO" id="GO:0016853">
    <property type="term" value="F:isomerase activity"/>
    <property type="evidence" value="ECO:0007669"/>
    <property type="project" value="UniProtKB-KW"/>
</dbReference>
<feature type="domain" description="Xylose isomerase-like TIM barrel" evidence="1">
    <location>
        <begin position="22"/>
        <end position="230"/>
    </location>
</feature>
<protein>
    <submittedName>
        <fullName evidence="2">Sugar phosphate isomerase/epimerase</fullName>
    </submittedName>
</protein>
<dbReference type="PANTHER" id="PTHR12110:SF41">
    <property type="entry name" value="INOSOSE DEHYDRATASE"/>
    <property type="match status" value="1"/>
</dbReference>
<dbReference type="Gene3D" id="3.20.20.150">
    <property type="entry name" value="Divalent-metal-dependent TIM barrel enzymes"/>
    <property type="match status" value="1"/>
</dbReference>
<sequence>MNSMQLYSARNFPPLADQLSTLASLGYKAVEPFGGLYEDLDALAGGVQANGFSVPSGHFSVDLLENRFDRTLEIVRRLNIGLVVVPYLLPADRPNDADGWRAFAQRLAAMADRVSAEGLRFAWHNHDFEMRALDDGSRPIEHILEASGTIAWEADAAWIVRGGEDPVRWIERYNGRIDALHVKDIAPAGEKTDEDGWADVGTGTMDWPAIWRAAKAAGCDLMVAEHDNPSDFRRFAETSLRAMNGFEGN</sequence>
<organism evidence="2 3">
    <name type="scientific">Aureimonas jatrophae</name>
    <dbReference type="NCBI Taxonomy" id="1166073"/>
    <lineage>
        <taxon>Bacteria</taxon>
        <taxon>Pseudomonadati</taxon>
        <taxon>Pseudomonadota</taxon>
        <taxon>Alphaproteobacteria</taxon>
        <taxon>Hyphomicrobiales</taxon>
        <taxon>Aurantimonadaceae</taxon>
        <taxon>Aureimonas</taxon>
    </lineage>
</organism>
<evidence type="ECO:0000313" key="3">
    <source>
        <dbReference type="Proteomes" id="UP000198793"/>
    </source>
</evidence>
<dbReference type="STRING" id="1166073.SAMN05192530_101544"/>
<name>A0A1H0D0G8_9HYPH</name>
<dbReference type="InterPro" id="IPR050312">
    <property type="entry name" value="IolE/XylAMocC-like"/>
</dbReference>
<proteinExistence type="predicted"/>
<dbReference type="AlphaFoldDB" id="A0A1H0D0G8"/>
<gene>
    <name evidence="2" type="ORF">SAMN05192530_101544</name>
</gene>
<evidence type="ECO:0000313" key="2">
    <source>
        <dbReference type="EMBL" id="SDN63673.1"/>
    </source>
</evidence>
<keyword evidence="3" id="KW-1185">Reference proteome</keyword>
<dbReference type="SUPFAM" id="SSF51658">
    <property type="entry name" value="Xylose isomerase-like"/>
    <property type="match status" value="1"/>
</dbReference>
<dbReference type="InterPro" id="IPR013022">
    <property type="entry name" value="Xyl_isomerase-like_TIM-brl"/>
</dbReference>
<dbReference type="OrthoDB" id="9798407at2"/>